<keyword evidence="5" id="KW-0378">Hydrolase</keyword>
<evidence type="ECO:0000256" key="9">
    <source>
        <dbReference type="SAM" id="MobiDB-lite"/>
    </source>
</evidence>
<dbReference type="PROSITE" id="PS51257">
    <property type="entry name" value="PROKAR_LIPOPROTEIN"/>
    <property type="match status" value="1"/>
</dbReference>
<sequence>MSRIIVRRSGRFAVLVGTLAALAGCSTPPPEGQAEPTPPPAEEQPTQQVLNARGCGVNPSAEEMAEMEGRFAMERAVSDFARPNGSVTIPTYFHVINKGTGVANGDITAAMITNQMNVLNAAYANTPFKFTLTATDRTTNTTWYNLSSGSSAERAMKTALRKGGKNALNIYSANLSGGLLGWATFPSSYASNPTMDGVVILFSSVPGGTASPYNLGDTGTHEVGHWLGLYHTFQGGCSGSGDSVSDTPAEASPAYGCPTGRNTCSTAGNDPITNFMDYSDDSCMNTFTTGQSARMDSQALTYR</sequence>
<dbReference type="OrthoDB" id="6278496at2"/>
<dbReference type="PANTHER" id="PTHR47466:SF1">
    <property type="entry name" value="METALLOPROTEASE MEP1 (AFU_ORTHOLOGUE AFUA_1G07730)-RELATED"/>
    <property type="match status" value="1"/>
</dbReference>
<feature type="chain" id="PRO_5021794175" evidence="10">
    <location>
        <begin position="24"/>
        <end position="303"/>
    </location>
</feature>
<evidence type="ECO:0000256" key="5">
    <source>
        <dbReference type="ARBA" id="ARBA00022801"/>
    </source>
</evidence>
<evidence type="ECO:0000256" key="7">
    <source>
        <dbReference type="ARBA" id="ARBA00023049"/>
    </source>
</evidence>
<feature type="region of interest" description="Disordered" evidence="9">
    <location>
        <begin position="25"/>
        <end position="45"/>
    </location>
</feature>
<keyword evidence="6" id="KW-0862">Zinc</keyword>
<comment type="caution">
    <text evidence="12">The sequence shown here is derived from an EMBL/GenBank/DDBJ whole genome shotgun (WGS) entry which is preliminary data.</text>
</comment>
<evidence type="ECO:0000313" key="12">
    <source>
        <dbReference type="EMBL" id="TQF16288.1"/>
    </source>
</evidence>
<dbReference type="RefSeq" id="WP_141642051.1">
    <property type="nucleotide sequence ID" value="NZ_VIFM01000026.1"/>
</dbReference>
<dbReference type="GO" id="GO:0046872">
    <property type="term" value="F:metal ion binding"/>
    <property type="evidence" value="ECO:0007669"/>
    <property type="project" value="UniProtKB-KW"/>
</dbReference>
<dbReference type="Gene3D" id="3.40.390.10">
    <property type="entry name" value="Collagenase (Catalytic Domain)"/>
    <property type="match status" value="1"/>
</dbReference>
<dbReference type="PANTHER" id="PTHR47466">
    <property type="match status" value="1"/>
</dbReference>
<gene>
    <name evidence="12" type="ORF">FJV41_09170</name>
</gene>
<keyword evidence="7 12" id="KW-0482">Metalloprotease</keyword>
<keyword evidence="2 12" id="KW-0645">Protease</keyword>
<evidence type="ECO:0000256" key="1">
    <source>
        <dbReference type="ARBA" id="ARBA00008721"/>
    </source>
</evidence>
<dbReference type="SUPFAM" id="SSF55486">
    <property type="entry name" value="Metalloproteases ('zincins'), catalytic domain"/>
    <property type="match status" value="1"/>
</dbReference>
<keyword evidence="13" id="KW-1185">Reference proteome</keyword>
<dbReference type="EMBL" id="VIFM01000026">
    <property type="protein sequence ID" value="TQF16288.1"/>
    <property type="molecule type" value="Genomic_DNA"/>
</dbReference>
<evidence type="ECO:0000256" key="8">
    <source>
        <dbReference type="ARBA" id="ARBA00023157"/>
    </source>
</evidence>
<evidence type="ECO:0000256" key="6">
    <source>
        <dbReference type="ARBA" id="ARBA00022833"/>
    </source>
</evidence>
<feature type="signal peptide" evidence="10">
    <location>
        <begin position="1"/>
        <end position="23"/>
    </location>
</feature>
<accession>A0A540X4W5</accession>
<comment type="similarity">
    <text evidence="1">Belongs to the peptidase M43B family.</text>
</comment>
<evidence type="ECO:0000313" key="13">
    <source>
        <dbReference type="Proteomes" id="UP000315369"/>
    </source>
</evidence>
<protein>
    <submittedName>
        <fullName evidence="12">Zinc metalloprotease</fullName>
    </submittedName>
</protein>
<dbReference type="InterPro" id="IPR008754">
    <property type="entry name" value="Peptidase_M43"/>
</dbReference>
<evidence type="ECO:0000256" key="3">
    <source>
        <dbReference type="ARBA" id="ARBA00022723"/>
    </source>
</evidence>
<dbReference type="InterPro" id="IPR024079">
    <property type="entry name" value="MetalloPept_cat_dom_sf"/>
</dbReference>
<evidence type="ECO:0000256" key="2">
    <source>
        <dbReference type="ARBA" id="ARBA00022670"/>
    </source>
</evidence>
<dbReference type="Pfam" id="PF05572">
    <property type="entry name" value="Peptidase_M43"/>
    <property type="match status" value="1"/>
</dbReference>
<feature type="compositionally biased region" description="Pro residues" evidence="9">
    <location>
        <begin position="27"/>
        <end position="42"/>
    </location>
</feature>
<dbReference type="GO" id="GO:0006508">
    <property type="term" value="P:proteolysis"/>
    <property type="evidence" value="ECO:0007669"/>
    <property type="project" value="UniProtKB-KW"/>
</dbReference>
<keyword evidence="3" id="KW-0479">Metal-binding</keyword>
<proteinExistence type="inferred from homology"/>
<keyword evidence="8" id="KW-1015">Disulfide bond</keyword>
<evidence type="ECO:0000256" key="10">
    <source>
        <dbReference type="SAM" id="SignalP"/>
    </source>
</evidence>
<dbReference type="GO" id="GO:0008237">
    <property type="term" value="F:metallopeptidase activity"/>
    <property type="evidence" value="ECO:0007669"/>
    <property type="project" value="UniProtKB-KW"/>
</dbReference>
<feature type="domain" description="Peptidase M43 pregnancy-associated plasma-A" evidence="11">
    <location>
        <begin position="181"/>
        <end position="297"/>
    </location>
</feature>
<dbReference type="CDD" id="cd04275">
    <property type="entry name" value="ZnMc_pappalysin_like"/>
    <property type="match status" value="1"/>
</dbReference>
<dbReference type="Proteomes" id="UP000315369">
    <property type="component" value="Unassembled WGS sequence"/>
</dbReference>
<evidence type="ECO:0000256" key="4">
    <source>
        <dbReference type="ARBA" id="ARBA00022729"/>
    </source>
</evidence>
<evidence type="ECO:0000259" key="11">
    <source>
        <dbReference type="Pfam" id="PF05572"/>
    </source>
</evidence>
<keyword evidence="4 10" id="KW-0732">Signal</keyword>
<organism evidence="12 13">
    <name type="scientific">Myxococcus llanfairpwllgwyngyllgogerychwyrndrobwllllantysiliogogogochensis</name>
    <dbReference type="NCBI Taxonomy" id="2590453"/>
    <lineage>
        <taxon>Bacteria</taxon>
        <taxon>Pseudomonadati</taxon>
        <taxon>Myxococcota</taxon>
        <taxon>Myxococcia</taxon>
        <taxon>Myxococcales</taxon>
        <taxon>Cystobacterineae</taxon>
        <taxon>Myxococcaceae</taxon>
        <taxon>Myxococcus</taxon>
    </lineage>
</organism>
<dbReference type="AlphaFoldDB" id="A0A540X4W5"/>
<reference evidence="12 13" key="1">
    <citation type="submission" date="2019-06" db="EMBL/GenBank/DDBJ databases">
        <authorList>
            <person name="Livingstone P."/>
            <person name="Whitworth D."/>
        </authorList>
    </citation>
    <scope>NUCLEOTIDE SEQUENCE [LARGE SCALE GENOMIC DNA]</scope>
    <source>
        <strain evidence="12 13">AM401</strain>
    </source>
</reference>
<name>A0A540X4W5_9BACT</name>